<keyword evidence="2" id="KW-1185">Reference proteome</keyword>
<comment type="caution">
    <text evidence="1">The sequence shown here is derived from an EMBL/GenBank/DDBJ whole genome shotgun (WGS) entry which is preliminary data.</text>
</comment>
<dbReference type="AlphaFoldDB" id="A0A498D6S6"/>
<dbReference type="EMBL" id="RCHR01000003">
    <property type="protein sequence ID" value="RLL45146.1"/>
    <property type="molecule type" value="Genomic_DNA"/>
</dbReference>
<reference evidence="1 2" key="1">
    <citation type="submission" date="2018-10" db="EMBL/GenBank/DDBJ databases">
        <title>Oceanobacillus sp. YLB-02 draft genome.</title>
        <authorList>
            <person name="Yu L."/>
        </authorList>
    </citation>
    <scope>NUCLEOTIDE SEQUENCE [LARGE SCALE GENOMIC DNA]</scope>
    <source>
        <strain evidence="1 2">YLB-02</strain>
    </source>
</reference>
<dbReference type="Pfam" id="PF26344">
    <property type="entry name" value="YuzC"/>
    <property type="match status" value="1"/>
</dbReference>
<evidence type="ECO:0000313" key="2">
    <source>
        <dbReference type="Proteomes" id="UP000270219"/>
    </source>
</evidence>
<gene>
    <name evidence="1" type="ORF">D8M04_09800</name>
</gene>
<accession>A0A498D6S6</accession>
<dbReference type="InterPro" id="IPR058870">
    <property type="entry name" value="YuzC"/>
</dbReference>
<dbReference type="Proteomes" id="UP000270219">
    <property type="component" value="Unassembled WGS sequence"/>
</dbReference>
<organism evidence="1 2">
    <name type="scientific">Oceanobacillus piezotolerans</name>
    <dbReference type="NCBI Taxonomy" id="2448030"/>
    <lineage>
        <taxon>Bacteria</taxon>
        <taxon>Bacillati</taxon>
        <taxon>Bacillota</taxon>
        <taxon>Bacilli</taxon>
        <taxon>Bacillales</taxon>
        <taxon>Bacillaceae</taxon>
        <taxon>Oceanobacillus</taxon>
    </lineage>
</organism>
<protein>
    <submittedName>
        <fullName evidence="1">Uncharacterized protein</fullName>
    </submittedName>
</protein>
<dbReference type="RefSeq" id="WP_121522735.1">
    <property type="nucleotide sequence ID" value="NZ_RCHR01000003.1"/>
</dbReference>
<proteinExistence type="predicted"/>
<evidence type="ECO:0000313" key="1">
    <source>
        <dbReference type="EMBL" id="RLL45146.1"/>
    </source>
</evidence>
<name>A0A498D6S6_9BACI</name>
<sequence length="119" mass="14149">MYYFFPVYCPYYYTSPVNENRQYPPINPEIFYQSANVMKQLVNDATIVLNKFAESKEFDKQIMVAAQKGNRTEVERLIYSLGIQSKVKINYNPDEIRLEFRSNVNDKECCRLLVAVRWK</sequence>
<dbReference type="OrthoDB" id="2615349at2"/>